<proteinExistence type="predicted"/>
<dbReference type="AlphaFoldDB" id="A0A8H3MAB5"/>
<dbReference type="Proteomes" id="UP000615446">
    <property type="component" value="Unassembled WGS sequence"/>
</dbReference>
<sequence length="144" mass="17056">MNGYDDQPLIEQFNDICKITGTRMSYIDRYVRDYKLGEGFSFYQQEYIKMRKGLNPKGVKSKSKNCYESFSRSRKPRIYSEDDLIKEIGYKAVHSLVNYRFLYRRPNLGLNKDIKYPPADSKVMMITPTSQIIAVKELLKKYKH</sequence>
<evidence type="ECO:0000313" key="2">
    <source>
        <dbReference type="Proteomes" id="UP000615446"/>
    </source>
</evidence>
<gene>
    <name evidence="1" type="ORF">RCL2_002739700</name>
</gene>
<keyword evidence="1" id="KW-0378">Hydrolase</keyword>
<evidence type="ECO:0000313" key="1">
    <source>
        <dbReference type="EMBL" id="GET00961.1"/>
    </source>
</evidence>
<protein>
    <submittedName>
        <fullName evidence="1">P-loop containing nucleoside triphosphate hydrolase protein</fullName>
    </submittedName>
</protein>
<accession>A0A8H3MAB5</accession>
<reference evidence="1" key="1">
    <citation type="submission" date="2019-10" db="EMBL/GenBank/DDBJ databases">
        <title>Conservation and host-specific expression of non-tandemly repeated heterogenous ribosome RNA gene in arbuscular mycorrhizal fungi.</title>
        <authorList>
            <person name="Maeda T."/>
            <person name="Kobayashi Y."/>
            <person name="Nakagawa T."/>
            <person name="Ezawa T."/>
            <person name="Yamaguchi K."/>
            <person name="Bino T."/>
            <person name="Nishimoto Y."/>
            <person name="Shigenobu S."/>
            <person name="Kawaguchi M."/>
        </authorList>
    </citation>
    <scope>NUCLEOTIDE SEQUENCE</scope>
    <source>
        <strain evidence="1">HR1</strain>
    </source>
</reference>
<comment type="caution">
    <text evidence="1">The sequence shown here is derived from an EMBL/GenBank/DDBJ whole genome shotgun (WGS) entry which is preliminary data.</text>
</comment>
<dbReference type="GO" id="GO:0016787">
    <property type="term" value="F:hydrolase activity"/>
    <property type="evidence" value="ECO:0007669"/>
    <property type="project" value="UniProtKB-KW"/>
</dbReference>
<name>A0A8H3MAB5_9GLOM</name>
<dbReference type="OrthoDB" id="2331124at2759"/>
<dbReference type="EMBL" id="BLAL01000297">
    <property type="protein sequence ID" value="GET00961.1"/>
    <property type="molecule type" value="Genomic_DNA"/>
</dbReference>
<organism evidence="1 2">
    <name type="scientific">Rhizophagus clarus</name>
    <dbReference type="NCBI Taxonomy" id="94130"/>
    <lineage>
        <taxon>Eukaryota</taxon>
        <taxon>Fungi</taxon>
        <taxon>Fungi incertae sedis</taxon>
        <taxon>Mucoromycota</taxon>
        <taxon>Glomeromycotina</taxon>
        <taxon>Glomeromycetes</taxon>
        <taxon>Glomerales</taxon>
        <taxon>Glomeraceae</taxon>
        <taxon>Rhizophagus</taxon>
    </lineage>
</organism>